<keyword evidence="3" id="KW-1185">Reference proteome</keyword>
<evidence type="ECO:0000313" key="4">
    <source>
        <dbReference type="WBParaSite" id="maker-unitig_27047-snap-gene-0.3-mRNA-1"/>
    </source>
</evidence>
<sequence>MLQPVSLGPVSAPSAASACPAPGPFQPAAARELGKNVSVAEVKRRDSAGLLRRNLDRPVMKDTIGMGLLLLVGDAASWSAGVPANFPRCGSWKGPGPDRRWQQRELRLAETHRLHMTALGLAAAGAVLLAALLSVFLTRRFGLRSNPVQNIETVSEAVSYGSLKAPQLTF</sequence>
<feature type="transmembrane region" description="Helical" evidence="2">
    <location>
        <begin position="114"/>
        <end position="137"/>
    </location>
</feature>
<evidence type="ECO:0000256" key="1">
    <source>
        <dbReference type="SAM" id="MobiDB-lite"/>
    </source>
</evidence>
<keyword evidence="2" id="KW-1133">Transmembrane helix</keyword>
<feature type="region of interest" description="Disordered" evidence="1">
    <location>
        <begin position="1"/>
        <end position="20"/>
    </location>
</feature>
<keyword evidence="2" id="KW-0472">Membrane</keyword>
<evidence type="ECO:0000313" key="3">
    <source>
        <dbReference type="Proteomes" id="UP000095280"/>
    </source>
</evidence>
<accession>A0A1I8FB77</accession>
<dbReference type="Proteomes" id="UP000095280">
    <property type="component" value="Unplaced"/>
</dbReference>
<dbReference type="WBParaSite" id="maker-unitig_27047-snap-gene-0.3-mRNA-1">
    <property type="protein sequence ID" value="maker-unitig_27047-snap-gene-0.3-mRNA-1"/>
    <property type="gene ID" value="maker-unitig_27047-snap-gene-0.3"/>
</dbReference>
<dbReference type="AlphaFoldDB" id="A0A1I8FB77"/>
<proteinExistence type="predicted"/>
<keyword evidence="2" id="KW-0812">Transmembrane</keyword>
<organism evidence="3 4">
    <name type="scientific">Macrostomum lignano</name>
    <dbReference type="NCBI Taxonomy" id="282301"/>
    <lineage>
        <taxon>Eukaryota</taxon>
        <taxon>Metazoa</taxon>
        <taxon>Spiralia</taxon>
        <taxon>Lophotrochozoa</taxon>
        <taxon>Platyhelminthes</taxon>
        <taxon>Rhabditophora</taxon>
        <taxon>Macrostomorpha</taxon>
        <taxon>Macrostomida</taxon>
        <taxon>Macrostomidae</taxon>
        <taxon>Macrostomum</taxon>
    </lineage>
</organism>
<evidence type="ECO:0000256" key="2">
    <source>
        <dbReference type="SAM" id="Phobius"/>
    </source>
</evidence>
<name>A0A1I8FB77_9PLAT</name>
<reference evidence="4" key="1">
    <citation type="submission" date="2016-11" db="UniProtKB">
        <authorList>
            <consortium name="WormBaseParasite"/>
        </authorList>
    </citation>
    <scope>IDENTIFICATION</scope>
</reference>
<protein>
    <submittedName>
        <fullName evidence="4">Transmembrane protein</fullName>
    </submittedName>
</protein>